<dbReference type="EMBL" id="JALLPB020000285">
    <property type="protein sequence ID" value="KAL3811030.1"/>
    <property type="molecule type" value="Genomic_DNA"/>
</dbReference>
<feature type="chain" id="PRO_5044818295" description="SET domain-containing protein" evidence="1">
    <location>
        <begin position="37"/>
        <end position="684"/>
    </location>
</feature>
<sequence length="684" mass="78014">MMATPSSCNLLRYGPSVFVFFFILLLVVNISRSAEAESNEGVGNDNDIEFDNDPCLLYLAQSTIPNAGLGVFAGTSFKKDELIGRVGDAAFPTVDQDWHNSPSEHTSFAKHEGDYHWPLTNYDWMPSDIGMMNEAEDVSATVTGFGAAPNCHFRLLNVNEHKASYDSAGIDRYRSPGAGASTPWFNRSSTAAIDIDAGSELFVDYGPNWFLSRDGIFQLVPLTNDYERAQEFLKEYGRLLVGSDNPNDLVDDKMSLDDDAQRDLWNVIKTFPYPTRARQALPDDHRDAIRAIHGDIQTIEKENSIRSVSYLKEYGKCMDNIVPGLSDIPHAGRGAFATRFIPKGGLVAPAPVVHIADKSVANMYNETIGRSFTVVRDEAAGVITKQIITNYMFGHKNSTLLLFPYSSNVAYINHHSTKYNAGLRWAKDFSFYHHEEWLNKSVEFLEEHWTSGLMLEFIALRDILVGEEVLINYGDEWQMAWDEHVKHWQPTNPESDHNNLTLWTKYSESNNGRRGYVRAEELDNDEIIKTMNERLADPYPHGIMLMCTINVNHDTAYLSAPKTIPFFRRSIGEVDLREDSDDKHIHNCNVTERYEADEDYEESEDEEENHNLGRYMYTVLIEVKKPFTDDYFITEVHEIRNVPRSSISFVNIPYTSDIFLKNSFRHEMMLPDDIFPKAWMNLMP</sequence>
<keyword evidence="4" id="KW-1185">Reference proteome</keyword>
<evidence type="ECO:0000313" key="4">
    <source>
        <dbReference type="Proteomes" id="UP001530377"/>
    </source>
</evidence>
<name>A0ABD3RDE3_9STRA</name>
<dbReference type="Proteomes" id="UP001530377">
    <property type="component" value="Unassembled WGS sequence"/>
</dbReference>
<organism evidence="3 4">
    <name type="scientific">Cyclostephanos tholiformis</name>
    <dbReference type="NCBI Taxonomy" id="382380"/>
    <lineage>
        <taxon>Eukaryota</taxon>
        <taxon>Sar</taxon>
        <taxon>Stramenopiles</taxon>
        <taxon>Ochrophyta</taxon>
        <taxon>Bacillariophyta</taxon>
        <taxon>Coscinodiscophyceae</taxon>
        <taxon>Thalassiosirophycidae</taxon>
        <taxon>Stephanodiscales</taxon>
        <taxon>Stephanodiscaceae</taxon>
        <taxon>Cyclostephanos</taxon>
    </lineage>
</organism>
<feature type="signal peptide" evidence="1">
    <location>
        <begin position="1"/>
        <end position="36"/>
    </location>
</feature>
<keyword evidence="1" id="KW-0732">Signal</keyword>
<dbReference type="InterPro" id="IPR046341">
    <property type="entry name" value="SET_dom_sf"/>
</dbReference>
<gene>
    <name evidence="3" type="ORF">ACHAXA_008275</name>
</gene>
<protein>
    <recommendedName>
        <fullName evidence="2">SET domain-containing protein</fullName>
    </recommendedName>
</protein>
<dbReference type="Pfam" id="PF00856">
    <property type="entry name" value="SET"/>
    <property type="match status" value="1"/>
</dbReference>
<dbReference type="SUPFAM" id="SSF82199">
    <property type="entry name" value="SET domain"/>
    <property type="match status" value="2"/>
</dbReference>
<reference evidence="3 4" key="1">
    <citation type="submission" date="2024-10" db="EMBL/GenBank/DDBJ databases">
        <title>Updated reference genomes for cyclostephanoid diatoms.</title>
        <authorList>
            <person name="Roberts W.R."/>
            <person name="Alverson A.J."/>
        </authorList>
    </citation>
    <scope>NUCLEOTIDE SEQUENCE [LARGE SCALE GENOMIC DNA]</scope>
    <source>
        <strain evidence="3 4">AJA228-03</strain>
    </source>
</reference>
<comment type="caution">
    <text evidence="3">The sequence shown here is derived from an EMBL/GenBank/DDBJ whole genome shotgun (WGS) entry which is preliminary data.</text>
</comment>
<dbReference type="AlphaFoldDB" id="A0ABD3RDE3"/>
<feature type="domain" description="SET" evidence="2">
    <location>
        <begin position="55"/>
        <end position="474"/>
    </location>
</feature>
<dbReference type="PROSITE" id="PS50280">
    <property type="entry name" value="SET"/>
    <property type="match status" value="1"/>
</dbReference>
<proteinExistence type="predicted"/>
<dbReference type="InterPro" id="IPR001214">
    <property type="entry name" value="SET_dom"/>
</dbReference>
<dbReference type="Gene3D" id="2.170.270.10">
    <property type="entry name" value="SET domain"/>
    <property type="match status" value="2"/>
</dbReference>
<accession>A0ABD3RDE3</accession>
<evidence type="ECO:0000256" key="1">
    <source>
        <dbReference type="SAM" id="SignalP"/>
    </source>
</evidence>
<evidence type="ECO:0000313" key="3">
    <source>
        <dbReference type="EMBL" id="KAL3811030.1"/>
    </source>
</evidence>
<evidence type="ECO:0000259" key="2">
    <source>
        <dbReference type="PROSITE" id="PS50280"/>
    </source>
</evidence>